<dbReference type="HOGENOM" id="CLU_014001_1_0_1"/>
<protein>
    <submittedName>
        <fullName evidence="2">Predicted protein</fullName>
    </submittedName>
</protein>
<dbReference type="PROSITE" id="PS50191">
    <property type="entry name" value="CRAL_TRIO"/>
    <property type="match status" value="1"/>
</dbReference>
<reference evidence="2 3" key="1">
    <citation type="journal article" date="2008" name="Nature">
        <title>The genome of Laccaria bicolor provides insights into mycorrhizal symbiosis.</title>
        <authorList>
            <person name="Martin F."/>
            <person name="Aerts A."/>
            <person name="Ahren D."/>
            <person name="Brun A."/>
            <person name="Danchin E.G.J."/>
            <person name="Duchaussoy F."/>
            <person name="Gibon J."/>
            <person name="Kohler A."/>
            <person name="Lindquist E."/>
            <person name="Pereda V."/>
            <person name="Salamov A."/>
            <person name="Shapiro H.J."/>
            <person name="Wuyts J."/>
            <person name="Blaudez D."/>
            <person name="Buee M."/>
            <person name="Brokstein P."/>
            <person name="Canbaeck B."/>
            <person name="Cohen D."/>
            <person name="Courty P.E."/>
            <person name="Coutinho P.M."/>
            <person name="Delaruelle C."/>
            <person name="Detter J.C."/>
            <person name="Deveau A."/>
            <person name="DiFazio S."/>
            <person name="Duplessis S."/>
            <person name="Fraissinet-Tachet L."/>
            <person name="Lucic E."/>
            <person name="Frey-Klett P."/>
            <person name="Fourrey C."/>
            <person name="Feussner I."/>
            <person name="Gay G."/>
            <person name="Grimwood J."/>
            <person name="Hoegger P.J."/>
            <person name="Jain P."/>
            <person name="Kilaru S."/>
            <person name="Labbe J."/>
            <person name="Lin Y.C."/>
            <person name="Legue V."/>
            <person name="Le Tacon F."/>
            <person name="Marmeisse R."/>
            <person name="Melayah D."/>
            <person name="Montanini B."/>
            <person name="Muratet M."/>
            <person name="Nehls U."/>
            <person name="Niculita-Hirzel H."/>
            <person name="Oudot-Le Secq M.P."/>
            <person name="Peter M."/>
            <person name="Quesneville H."/>
            <person name="Rajashekar B."/>
            <person name="Reich M."/>
            <person name="Rouhier N."/>
            <person name="Schmutz J."/>
            <person name="Yin T."/>
            <person name="Chalot M."/>
            <person name="Henrissat B."/>
            <person name="Kuees U."/>
            <person name="Lucas S."/>
            <person name="Van de Peer Y."/>
            <person name="Podila G.K."/>
            <person name="Polle A."/>
            <person name="Pukkila P.J."/>
            <person name="Richardson P.M."/>
            <person name="Rouze P."/>
            <person name="Sanders I.R."/>
            <person name="Stajich J.E."/>
            <person name="Tunlid A."/>
            <person name="Tuskan G."/>
            <person name="Grigoriev I.V."/>
        </authorList>
    </citation>
    <scope>NUCLEOTIDE SEQUENCE [LARGE SCALE GENOMIC DNA]</scope>
    <source>
        <strain evidence="3">S238N-H82 / ATCC MYA-4686</strain>
    </source>
</reference>
<dbReference type="InterPro" id="IPR011074">
    <property type="entry name" value="CRAL/TRIO_N_dom"/>
</dbReference>
<dbReference type="SUPFAM" id="SSF46938">
    <property type="entry name" value="CRAL/TRIO N-terminal domain"/>
    <property type="match status" value="1"/>
</dbReference>
<dbReference type="InterPro" id="IPR001251">
    <property type="entry name" value="CRAL-TRIO_dom"/>
</dbReference>
<dbReference type="SMART" id="SM00516">
    <property type="entry name" value="SEC14"/>
    <property type="match status" value="1"/>
</dbReference>
<feature type="non-terminal residue" evidence="2">
    <location>
        <position position="1"/>
    </location>
</feature>
<name>B0D5N7_LACBS</name>
<dbReference type="InterPro" id="IPR052578">
    <property type="entry name" value="PI_Transfer_CRAL-TRIO"/>
</dbReference>
<dbReference type="SMART" id="SM01100">
    <property type="entry name" value="CRAL_TRIO_N"/>
    <property type="match status" value="1"/>
</dbReference>
<evidence type="ECO:0000313" key="2">
    <source>
        <dbReference type="EMBL" id="EDR09805.1"/>
    </source>
</evidence>
<dbReference type="InterPro" id="IPR036273">
    <property type="entry name" value="CRAL/TRIO_N_dom_sf"/>
</dbReference>
<organism evidence="3">
    <name type="scientific">Laccaria bicolor (strain S238N-H82 / ATCC MYA-4686)</name>
    <name type="common">Bicoloured deceiver</name>
    <name type="synonym">Laccaria laccata var. bicolor</name>
    <dbReference type="NCBI Taxonomy" id="486041"/>
    <lineage>
        <taxon>Eukaryota</taxon>
        <taxon>Fungi</taxon>
        <taxon>Dikarya</taxon>
        <taxon>Basidiomycota</taxon>
        <taxon>Agaricomycotina</taxon>
        <taxon>Agaricomycetes</taxon>
        <taxon>Agaricomycetidae</taxon>
        <taxon>Agaricales</taxon>
        <taxon>Agaricineae</taxon>
        <taxon>Hydnangiaceae</taxon>
        <taxon>Laccaria</taxon>
    </lineage>
</organism>
<dbReference type="CDD" id="cd00170">
    <property type="entry name" value="SEC14"/>
    <property type="match status" value="1"/>
</dbReference>
<dbReference type="Pfam" id="PF00650">
    <property type="entry name" value="CRAL_TRIO"/>
    <property type="match status" value="1"/>
</dbReference>
<evidence type="ECO:0000313" key="3">
    <source>
        <dbReference type="Proteomes" id="UP000001194"/>
    </source>
</evidence>
<dbReference type="OrthoDB" id="75724at2759"/>
<dbReference type="InterPro" id="IPR036865">
    <property type="entry name" value="CRAL-TRIO_dom_sf"/>
</dbReference>
<evidence type="ECO:0000259" key="1">
    <source>
        <dbReference type="PROSITE" id="PS50191"/>
    </source>
</evidence>
<dbReference type="InParanoid" id="B0D5N7"/>
<dbReference type="AlphaFoldDB" id="B0D5N7"/>
<dbReference type="GeneID" id="6074756"/>
<gene>
    <name evidence="2" type="ORF">LACBIDRAFT_152940</name>
</gene>
<feature type="domain" description="CRAL-TRIO" evidence="1">
    <location>
        <begin position="91"/>
        <end position="233"/>
    </location>
</feature>
<dbReference type="RefSeq" id="XP_001879190.1">
    <property type="nucleotide sequence ID" value="XM_001879155.1"/>
</dbReference>
<dbReference type="Gene3D" id="3.40.525.10">
    <property type="entry name" value="CRAL-TRIO lipid binding domain"/>
    <property type="match status" value="1"/>
</dbReference>
<dbReference type="PANTHER" id="PTHR45824">
    <property type="entry name" value="GH16843P"/>
    <property type="match status" value="1"/>
</dbReference>
<accession>B0D5N7</accession>
<dbReference type="GO" id="GO:0008526">
    <property type="term" value="F:phosphatidylinositol transfer activity"/>
    <property type="evidence" value="ECO:0007669"/>
    <property type="project" value="TreeGrafter"/>
</dbReference>
<dbReference type="Proteomes" id="UP000001194">
    <property type="component" value="Unassembled WGS sequence"/>
</dbReference>
<dbReference type="PANTHER" id="PTHR45824:SF29">
    <property type="entry name" value="GH16843P"/>
    <property type="match status" value="1"/>
</dbReference>
<dbReference type="SUPFAM" id="SSF52087">
    <property type="entry name" value="CRAL/TRIO domain"/>
    <property type="match status" value="1"/>
</dbReference>
<dbReference type="Pfam" id="PF03765">
    <property type="entry name" value="CRAL_TRIO_N"/>
    <property type="match status" value="1"/>
</dbReference>
<proteinExistence type="predicted"/>
<dbReference type="EMBL" id="DS547098">
    <property type="protein sequence ID" value="EDR09805.1"/>
    <property type="molecule type" value="Genomic_DNA"/>
</dbReference>
<dbReference type="KEGG" id="lbc:LACBIDRAFT_152940"/>
<sequence length="269" mass="31349">EQAMYDTVLEHFSAGSYVLPNVDENGELTPAEKFWLSRECLLRYLRATKWKVQPAITRLEATLKWRREYGLYDTVNAAHVEPEVFTGKEILFGYDVKGKPAFYMVPSRQNTTEPTRQIQFAVWMLERGVDLMEPGVETLALLINFADKAKNPSLSTARTVLNILQEHYPERLGLALVINVPFLVNAFFKIIMPFVDPITREKVKFNPDIIKDGLFVKDMVMSEWWGGDRDFEYVHEKYWNELVGMCEERTGRWRTRWEELGAKVGISEW</sequence>
<keyword evidence="3" id="KW-1185">Reference proteome</keyword>
<feature type="non-terminal residue" evidence="2">
    <location>
        <position position="269"/>
    </location>
</feature>